<proteinExistence type="predicted"/>
<dbReference type="OrthoDB" id="9847779at2"/>
<reference evidence="2" key="1">
    <citation type="submission" date="2016-11" db="EMBL/GenBank/DDBJ databases">
        <authorList>
            <person name="Varghese N."/>
            <person name="Submissions S."/>
        </authorList>
    </citation>
    <scope>NUCLEOTIDE SEQUENCE [LARGE SCALE GENOMIC DNA]</scope>
    <source>
        <strain evidence="2">DSM 100572</strain>
    </source>
</reference>
<dbReference type="Proteomes" id="UP000184109">
    <property type="component" value="Unassembled WGS sequence"/>
</dbReference>
<dbReference type="AlphaFoldDB" id="A0A1M5TW85"/>
<evidence type="ECO:0000313" key="1">
    <source>
        <dbReference type="EMBL" id="SHH55052.1"/>
    </source>
</evidence>
<organism evidence="1 2">
    <name type="scientific">Wenyingzhuangia marina</name>
    <dbReference type="NCBI Taxonomy" id="1195760"/>
    <lineage>
        <taxon>Bacteria</taxon>
        <taxon>Pseudomonadati</taxon>
        <taxon>Bacteroidota</taxon>
        <taxon>Flavobacteriia</taxon>
        <taxon>Flavobacteriales</taxon>
        <taxon>Flavobacteriaceae</taxon>
        <taxon>Wenyingzhuangia</taxon>
    </lineage>
</organism>
<accession>A0A1M5TW85</accession>
<dbReference type="RefSeq" id="WP_073118720.1">
    <property type="nucleotide sequence ID" value="NZ_BMEN01000002.1"/>
</dbReference>
<gene>
    <name evidence="1" type="ORF">SAMN05444281_0886</name>
</gene>
<sequence length="172" mass="19920">MKNICITTLMLFTALTFSQVSFKVNPSKVKEVKNTSYDRFNYIEVHPKEFCGNYYKHSDYNKFGMQWSVETEITLNPDGTCKTRWYNSGYSGRKPKTTLVSGTWAMAVKDNKPITKLKDGNTWYQIILMSGSDKKLAYYDHSAYYDWVTADKTTSYLQLVFSSDAPVQKQKK</sequence>
<evidence type="ECO:0000313" key="2">
    <source>
        <dbReference type="Proteomes" id="UP000184109"/>
    </source>
</evidence>
<dbReference type="EMBL" id="FQXQ01000002">
    <property type="protein sequence ID" value="SHH55052.1"/>
    <property type="molecule type" value="Genomic_DNA"/>
</dbReference>
<name>A0A1M5TW85_9FLAO</name>
<dbReference type="STRING" id="1195760.SAMN05444281_0886"/>
<keyword evidence="2" id="KW-1185">Reference proteome</keyword>
<protein>
    <submittedName>
        <fullName evidence="1">Uncharacterized protein</fullName>
    </submittedName>
</protein>